<evidence type="ECO:0000256" key="6">
    <source>
        <dbReference type="ARBA" id="ARBA00022892"/>
    </source>
</evidence>
<gene>
    <name evidence="12" type="primary">Use1</name>
    <name evidence="12" type="ORF">A0J61_01696</name>
</gene>
<evidence type="ECO:0000256" key="2">
    <source>
        <dbReference type="ARBA" id="ARBA00007891"/>
    </source>
</evidence>
<evidence type="ECO:0000313" key="13">
    <source>
        <dbReference type="Proteomes" id="UP000093000"/>
    </source>
</evidence>
<feature type="transmembrane region" description="Helical" evidence="11">
    <location>
        <begin position="240"/>
        <end position="263"/>
    </location>
</feature>
<keyword evidence="6" id="KW-0931">ER-Golgi transport</keyword>
<dbReference type="GO" id="GO:0005789">
    <property type="term" value="C:endoplasmic reticulum membrane"/>
    <property type="evidence" value="ECO:0007669"/>
    <property type="project" value="UniProtKB-SubCell"/>
</dbReference>
<protein>
    <submittedName>
        <fullName evidence="12">Vesicle transport protein USE1</fullName>
    </submittedName>
</protein>
<keyword evidence="7" id="KW-0653">Protein transport</keyword>
<keyword evidence="13" id="KW-1185">Reference proteome</keyword>
<evidence type="ECO:0000256" key="10">
    <source>
        <dbReference type="SAM" id="MobiDB-lite"/>
    </source>
</evidence>
<feature type="region of interest" description="Disordered" evidence="10">
    <location>
        <begin position="110"/>
        <end position="160"/>
    </location>
</feature>
<dbReference type="GO" id="GO:0006890">
    <property type="term" value="P:retrograde vesicle-mediated transport, Golgi to endoplasmic reticulum"/>
    <property type="evidence" value="ECO:0007669"/>
    <property type="project" value="TreeGrafter"/>
</dbReference>
<dbReference type="EMBL" id="LUGH01000057">
    <property type="protein sequence ID" value="OBZ90242.1"/>
    <property type="molecule type" value="Genomic_DNA"/>
</dbReference>
<evidence type="ECO:0000256" key="1">
    <source>
        <dbReference type="ARBA" id="ARBA00004163"/>
    </source>
</evidence>
<evidence type="ECO:0000256" key="7">
    <source>
        <dbReference type="ARBA" id="ARBA00022927"/>
    </source>
</evidence>
<comment type="caution">
    <text evidence="12">The sequence shown here is derived from an EMBL/GenBank/DDBJ whole genome shotgun (WGS) entry which is preliminary data.</text>
</comment>
<dbReference type="PANTHER" id="PTHR13050">
    <property type="entry name" value="USE1-LIKE PROTEIN"/>
    <property type="match status" value="1"/>
</dbReference>
<evidence type="ECO:0000256" key="3">
    <source>
        <dbReference type="ARBA" id="ARBA00022448"/>
    </source>
</evidence>
<evidence type="ECO:0000256" key="9">
    <source>
        <dbReference type="ARBA" id="ARBA00023136"/>
    </source>
</evidence>
<evidence type="ECO:0000313" key="12">
    <source>
        <dbReference type="EMBL" id="OBZ90242.1"/>
    </source>
</evidence>
<name>A0A1C7NM97_9FUNG</name>
<dbReference type="AlphaFoldDB" id="A0A1C7NM97"/>
<dbReference type="InParanoid" id="A0A1C7NM97"/>
<sequence length="266" mass="31200">MLSTTEEINLHRLLISCESELKKQPIDVWEPSEKRKFATYVKYLVDLQARSSKTTFSDRIHQLSAIVSIHTSYVHVEKGIVEARLVKKRHREHLRQLEKPDPEWLSELKHQQQELKPMKKPSFQEEEEEELSAQDTKDIQPSENTEKTQLRQRNVTPRDETSNIEHVLQHHRQLHDELTTDLSRMAQQLKLNSQAFGDTLSKDDLILKDAQKAVESNLSHMTKERQRLDQHYAKSWGTSFMSMALVLFVSIMFVLVFFTIKFLPKA</sequence>
<keyword evidence="9 11" id="KW-0472">Membrane</keyword>
<dbReference type="GO" id="GO:0031201">
    <property type="term" value="C:SNARE complex"/>
    <property type="evidence" value="ECO:0007669"/>
    <property type="project" value="TreeGrafter"/>
</dbReference>
<dbReference type="FunCoup" id="A0A1C7NM97">
    <property type="interactions" value="12"/>
</dbReference>
<dbReference type="OrthoDB" id="4506189at2759"/>
<dbReference type="CDD" id="cd15860">
    <property type="entry name" value="SNARE_USE1"/>
    <property type="match status" value="1"/>
</dbReference>
<evidence type="ECO:0000256" key="8">
    <source>
        <dbReference type="ARBA" id="ARBA00022989"/>
    </source>
</evidence>
<evidence type="ECO:0000256" key="4">
    <source>
        <dbReference type="ARBA" id="ARBA00022692"/>
    </source>
</evidence>
<keyword evidence="5" id="KW-0256">Endoplasmic reticulum</keyword>
<dbReference type="STRING" id="101091.A0A1C7NM97"/>
<dbReference type="GO" id="GO:0015031">
    <property type="term" value="P:protein transport"/>
    <property type="evidence" value="ECO:0007669"/>
    <property type="project" value="UniProtKB-KW"/>
</dbReference>
<dbReference type="PANTHER" id="PTHR13050:SF7">
    <property type="entry name" value="VESICLE TRANSPORT PROTEIN USE1"/>
    <property type="match status" value="1"/>
</dbReference>
<feature type="compositionally biased region" description="Basic and acidic residues" evidence="10">
    <location>
        <begin position="135"/>
        <end position="149"/>
    </location>
</feature>
<comment type="subcellular location">
    <subcellularLocation>
        <location evidence="1">Endoplasmic reticulum membrane</location>
        <topology evidence="1">Single-pass type IV membrane protein</topology>
    </subcellularLocation>
</comment>
<organism evidence="12 13">
    <name type="scientific">Choanephora cucurbitarum</name>
    <dbReference type="NCBI Taxonomy" id="101091"/>
    <lineage>
        <taxon>Eukaryota</taxon>
        <taxon>Fungi</taxon>
        <taxon>Fungi incertae sedis</taxon>
        <taxon>Mucoromycota</taxon>
        <taxon>Mucoromycotina</taxon>
        <taxon>Mucoromycetes</taxon>
        <taxon>Mucorales</taxon>
        <taxon>Mucorineae</taxon>
        <taxon>Choanephoraceae</taxon>
        <taxon>Choanephoroideae</taxon>
        <taxon>Choanephora</taxon>
    </lineage>
</organism>
<keyword evidence="8 11" id="KW-1133">Transmembrane helix</keyword>
<dbReference type="Proteomes" id="UP000093000">
    <property type="component" value="Unassembled WGS sequence"/>
</dbReference>
<dbReference type="Pfam" id="PF09753">
    <property type="entry name" value="Use1"/>
    <property type="match status" value="1"/>
</dbReference>
<keyword evidence="3" id="KW-0813">Transport</keyword>
<dbReference type="GO" id="GO:0005484">
    <property type="term" value="F:SNAP receptor activity"/>
    <property type="evidence" value="ECO:0007669"/>
    <property type="project" value="TreeGrafter"/>
</dbReference>
<evidence type="ECO:0000256" key="11">
    <source>
        <dbReference type="SAM" id="Phobius"/>
    </source>
</evidence>
<dbReference type="InterPro" id="IPR019150">
    <property type="entry name" value="Vesicle_transport_protein_Use1"/>
</dbReference>
<evidence type="ECO:0000256" key="5">
    <source>
        <dbReference type="ARBA" id="ARBA00022824"/>
    </source>
</evidence>
<keyword evidence="4 11" id="KW-0812">Transmembrane</keyword>
<accession>A0A1C7NM97</accession>
<comment type="similarity">
    <text evidence="2">Belongs to the USE1 family.</text>
</comment>
<proteinExistence type="inferred from homology"/>
<reference evidence="12 13" key="1">
    <citation type="submission" date="2016-03" db="EMBL/GenBank/DDBJ databases">
        <title>Choanephora cucurbitarum.</title>
        <authorList>
            <person name="Min B."/>
            <person name="Park H."/>
            <person name="Park J.-H."/>
            <person name="Shin H.-D."/>
            <person name="Choi I.-G."/>
        </authorList>
    </citation>
    <scope>NUCLEOTIDE SEQUENCE [LARGE SCALE GENOMIC DNA]</scope>
    <source>
        <strain evidence="12 13">KUS-F28377</strain>
    </source>
</reference>